<accession>A0A9P6DY79</accession>
<keyword evidence="12" id="KW-1185">Reference proteome</keyword>
<evidence type="ECO:0000256" key="2">
    <source>
        <dbReference type="ARBA" id="ARBA00004987"/>
    </source>
</evidence>
<evidence type="ECO:0000256" key="6">
    <source>
        <dbReference type="ARBA" id="ARBA00023001"/>
    </source>
</evidence>
<dbReference type="PRINTS" id="PR00133">
    <property type="entry name" value="GLHYDRLASE3"/>
</dbReference>
<keyword evidence="9" id="KW-0624">Polysaccharide degradation</keyword>
<dbReference type="AlphaFoldDB" id="A0A9P6DY79"/>
<evidence type="ECO:0000313" key="12">
    <source>
        <dbReference type="Proteomes" id="UP000886523"/>
    </source>
</evidence>
<dbReference type="GO" id="GO:0008422">
    <property type="term" value="F:beta-glucosidase activity"/>
    <property type="evidence" value="ECO:0007669"/>
    <property type="project" value="UniProtKB-EC"/>
</dbReference>
<dbReference type="InterPro" id="IPR050288">
    <property type="entry name" value="Cellulose_deg_GH3"/>
</dbReference>
<evidence type="ECO:0000256" key="3">
    <source>
        <dbReference type="ARBA" id="ARBA00005336"/>
    </source>
</evidence>
<evidence type="ECO:0000259" key="10">
    <source>
        <dbReference type="Pfam" id="PF00933"/>
    </source>
</evidence>
<dbReference type="Gene3D" id="3.20.20.300">
    <property type="entry name" value="Glycoside hydrolase, family 3, N-terminal domain"/>
    <property type="match status" value="1"/>
</dbReference>
<gene>
    <name evidence="11" type="ORF">BS47DRAFT_1391342</name>
</gene>
<dbReference type="SUPFAM" id="SSF51445">
    <property type="entry name" value="(Trans)glycosidases"/>
    <property type="match status" value="1"/>
</dbReference>
<evidence type="ECO:0000256" key="4">
    <source>
        <dbReference type="ARBA" id="ARBA00012744"/>
    </source>
</evidence>
<comment type="pathway">
    <text evidence="2">Glycan metabolism; cellulose degradation.</text>
</comment>
<comment type="similarity">
    <text evidence="3">Belongs to the glycosyl hydrolase 3 family.</text>
</comment>
<proteinExistence type="inferred from homology"/>
<keyword evidence="8" id="KW-0326">Glycosidase</keyword>
<dbReference type="SUPFAM" id="SSF52279">
    <property type="entry name" value="Beta-D-glucan exohydrolase, C-terminal domain"/>
    <property type="match status" value="1"/>
</dbReference>
<evidence type="ECO:0000256" key="5">
    <source>
        <dbReference type="ARBA" id="ARBA00022801"/>
    </source>
</evidence>
<dbReference type="InterPro" id="IPR036962">
    <property type="entry name" value="Glyco_hydro_3_N_sf"/>
</dbReference>
<dbReference type="PANTHER" id="PTHR42715">
    <property type="entry name" value="BETA-GLUCOSIDASE"/>
    <property type="match status" value="1"/>
</dbReference>
<dbReference type="OrthoDB" id="416222at2759"/>
<dbReference type="InterPro" id="IPR001764">
    <property type="entry name" value="Glyco_hydro_3_N"/>
</dbReference>
<dbReference type="InterPro" id="IPR017853">
    <property type="entry name" value="GH"/>
</dbReference>
<evidence type="ECO:0000256" key="7">
    <source>
        <dbReference type="ARBA" id="ARBA00023277"/>
    </source>
</evidence>
<dbReference type="Gene3D" id="3.40.50.1700">
    <property type="entry name" value="Glycoside hydrolase family 3 C-terminal domain"/>
    <property type="match status" value="1"/>
</dbReference>
<reference evidence="11" key="1">
    <citation type="journal article" date="2020" name="Nat. Commun.">
        <title>Large-scale genome sequencing of mycorrhizal fungi provides insights into the early evolution of symbiotic traits.</title>
        <authorList>
            <person name="Miyauchi S."/>
            <person name="Kiss E."/>
            <person name="Kuo A."/>
            <person name="Drula E."/>
            <person name="Kohler A."/>
            <person name="Sanchez-Garcia M."/>
            <person name="Morin E."/>
            <person name="Andreopoulos B."/>
            <person name="Barry K.W."/>
            <person name="Bonito G."/>
            <person name="Buee M."/>
            <person name="Carver A."/>
            <person name="Chen C."/>
            <person name="Cichocki N."/>
            <person name="Clum A."/>
            <person name="Culley D."/>
            <person name="Crous P.W."/>
            <person name="Fauchery L."/>
            <person name="Girlanda M."/>
            <person name="Hayes R.D."/>
            <person name="Keri Z."/>
            <person name="LaButti K."/>
            <person name="Lipzen A."/>
            <person name="Lombard V."/>
            <person name="Magnuson J."/>
            <person name="Maillard F."/>
            <person name="Murat C."/>
            <person name="Nolan M."/>
            <person name="Ohm R.A."/>
            <person name="Pangilinan J."/>
            <person name="Pereira M.F."/>
            <person name="Perotto S."/>
            <person name="Peter M."/>
            <person name="Pfister S."/>
            <person name="Riley R."/>
            <person name="Sitrit Y."/>
            <person name="Stielow J.B."/>
            <person name="Szollosi G."/>
            <person name="Zifcakova L."/>
            <person name="Stursova M."/>
            <person name="Spatafora J.W."/>
            <person name="Tedersoo L."/>
            <person name="Vaario L.M."/>
            <person name="Yamada A."/>
            <person name="Yan M."/>
            <person name="Wang P."/>
            <person name="Xu J."/>
            <person name="Bruns T."/>
            <person name="Baldrian P."/>
            <person name="Vilgalys R."/>
            <person name="Dunand C."/>
            <person name="Henrissat B."/>
            <person name="Grigoriev I.V."/>
            <person name="Hibbett D."/>
            <person name="Nagy L.G."/>
            <person name="Martin F.M."/>
        </authorList>
    </citation>
    <scope>NUCLEOTIDE SEQUENCE</scope>
    <source>
        <strain evidence="11">UP504</strain>
    </source>
</reference>
<feature type="domain" description="Glycoside hydrolase family 3 N-terminal" evidence="10">
    <location>
        <begin position="33"/>
        <end position="201"/>
    </location>
</feature>
<dbReference type="Pfam" id="PF00933">
    <property type="entry name" value="Glyco_hydro_3"/>
    <property type="match status" value="1"/>
</dbReference>
<dbReference type="PANTHER" id="PTHR42715:SF2">
    <property type="entry name" value="BETA-GLUCOSIDASE F-RELATED"/>
    <property type="match status" value="1"/>
</dbReference>
<evidence type="ECO:0000256" key="9">
    <source>
        <dbReference type="ARBA" id="ARBA00023326"/>
    </source>
</evidence>
<protein>
    <recommendedName>
        <fullName evidence="4">beta-glucosidase</fullName>
        <ecNumber evidence="4">3.2.1.21</ecNumber>
    </recommendedName>
</protein>
<comment type="catalytic activity">
    <reaction evidence="1">
        <text>Hydrolysis of terminal, non-reducing beta-D-glucosyl residues with release of beta-D-glucose.</text>
        <dbReference type="EC" id="3.2.1.21"/>
    </reaction>
</comment>
<keyword evidence="7" id="KW-0119">Carbohydrate metabolism</keyword>
<name>A0A9P6DY79_9AGAM</name>
<dbReference type="Proteomes" id="UP000886523">
    <property type="component" value="Unassembled WGS sequence"/>
</dbReference>
<comment type="caution">
    <text evidence="11">The sequence shown here is derived from an EMBL/GenBank/DDBJ whole genome shotgun (WGS) entry which is preliminary data.</text>
</comment>
<organism evidence="11 12">
    <name type="scientific">Hydnum rufescens UP504</name>
    <dbReference type="NCBI Taxonomy" id="1448309"/>
    <lineage>
        <taxon>Eukaryota</taxon>
        <taxon>Fungi</taxon>
        <taxon>Dikarya</taxon>
        <taxon>Basidiomycota</taxon>
        <taxon>Agaricomycotina</taxon>
        <taxon>Agaricomycetes</taxon>
        <taxon>Cantharellales</taxon>
        <taxon>Hydnaceae</taxon>
        <taxon>Hydnum</taxon>
    </lineage>
</organism>
<sequence length="369" mass="39355">MNDSPAGLRDIDLVYAFPTGLNAVATWNKTLMPQQGEEFRTKGAHVFLGPAMAVTRAPEAGRQWVSFGVDCMTDRSMTTSYIFFPTPAYLTGEVVYATVVGVQSTGVQACAKHFIGNQQESFRCSESSIIDQRTLQEKYASPFQRAVRAGVMCVICSYSRISGTYACENAALIGETGLLKGQLGFKGYVVSDWGRTHGLAIGNTAAGLDIEMPGDWILIGGGVLCIVVDTMVTRMLIPYFRLGQDQGFPAINFNFQSSSSNSHVNARTTAHTALIRIIGGASAVLLKNLNNALPLVSPDNIGVVGLNAGPNVGCTLNACDAVRMLFRWGSGTNSLAYLVAPITAIQAQVNATVAAGHATTLVDLERSNR</sequence>
<dbReference type="EMBL" id="MU128947">
    <property type="protein sequence ID" value="KAF9515679.1"/>
    <property type="molecule type" value="Genomic_DNA"/>
</dbReference>
<evidence type="ECO:0000313" key="11">
    <source>
        <dbReference type="EMBL" id="KAF9515679.1"/>
    </source>
</evidence>
<keyword evidence="6" id="KW-0136">Cellulose degradation</keyword>
<dbReference type="EC" id="3.2.1.21" evidence="4"/>
<evidence type="ECO:0000256" key="8">
    <source>
        <dbReference type="ARBA" id="ARBA00023295"/>
    </source>
</evidence>
<dbReference type="InterPro" id="IPR036881">
    <property type="entry name" value="Glyco_hydro_3_C_sf"/>
</dbReference>
<dbReference type="GO" id="GO:0030245">
    <property type="term" value="P:cellulose catabolic process"/>
    <property type="evidence" value="ECO:0007669"/>
    <property type="project" value="UniProtKB-KW"/>
</dbReference>
<evidence type="ECO:0000256" key="1">
    <source>
        <dbReference type="ARBA" id="ARBA00000448"/>
    </source>
</evidence>
<keyword evidence="5 11" id="KW-0378">Hydrolase</keyword>